<reference evidence="2" key="1">
    <citation type="submission" date="2022-11" db="UniProtKB">
        <authorList>
            <consortium name="WormBaseParasite"/>
        </authorList>
    </citation>
    <scope>IDENTIFICATION</scope>
</reference>
<evidence type="ECO:0000313" key="2">
    <source>
        <dbReference type="WBParaSite" id="jg11135"/>
    </source>
</evidence>
<accession>A0A915CP25</accession>
<proteinExistence type="predicted"/>
<dbReference type="WBParaSite" id="jg11135">
    <property type="protein sequence ID" value="jg11135"/>
    <property type="gene ID" value="jg11135"/>
</dbReference>
<evidence type="ECO:0000313" key="1">
    <source>
        <dbReference type="Proteomes" id="UP000887574"/>
    </source>
</evidence>
<dbReference type="AlphaFoldDB" id="A0A915CP25"/>
<sequence>MALGQYYIGHSSLDPFMLFRRLSPPLSAIGYRFQAVALVGTVSNQAVIMVCLDLLMSSVFTVWNGKIHFAHCHHYYNGIGAAEWKNQMV</sequence>
<protein>
    <submittedName>
        <fullName evidence="2">Uncharacterized protein</fullName>
    </submittedName>
</protein>
<keyword evidence="1" id="KW-1185">Reference proteome</keyword>
<name>A0A915CP25_9BILA</name>
<organism evidence="1 2">
    <name type="scientific">Ditylenchus dipsaci</name>
    <dbReference type="NCBI Taxonomy" id="166011"/>
    <lineage>
        <taxon>Eukaryota</taxon>
        <taxon>Metazoa</taxon>
        <taxon>Ecdysozoa</taxon>
        <taxon>Nematoda</taxon>
        <taxon>Chromadorea</taxon>
        <taxon>Rhabditida</taxon>
        <taxon>Tylenchina</taxon>
        <taxon>Tylenchomorpha</taxon>
        <taxon>Sphaerularioidea</taxon>
        <taxon>Anguinidae</taxon>
        <taxon>Anguininae</taxon>
        <taxon>Ditylenchus</taxon>
    </lineage>
</organism>
<dbReference type="Proteomes" id="UP000887574">
    <property type="component" value="Unplaced"/>
</dbReference>